<comment type="subcellular location">
    <subcellularLocation>
        <location evidence="1 7">Cell inner membrane</location>
        <topology evidence="1 7">Multi-pass membrane protein</topology>
    </subcellularLocation>
</comment>
<keyword evidence="3 7" id="KW-0997">Cell inner membrane</keyword>
<feature type="transmembrane region" description="Helical" evidence="7">
    <location>
        <begin position="250"/>
        <end position="271"/>
    </location>
</feature>
<sequence length="463" mass="48324">MSASLTGEILAGSMFFVIIGVLMLGFPVAFTLAGTSLLFGLVGWLLGTFDFSNLGGLASRYTGFMTNEVLVAVPLFIFMGVMLERSRIAEQLLVTMGRLFGPMRGGLGLSVIIVGALLAASTGIVGATVVTMGLISLPAMTRAGYDPKLACGIICSSGTLGQIVPPSTVLIFMGDMLSGINAQVQMAKGNFAPTPVSVGDLFAGALLPSLALVGVYIVFLLVKAMLQPETAPSVQVSDEEQSSLLRDIPVALLPPLLLIIAVLGSIIGGIATPTESASVGAVGATLLALLRGRLTFRILHEVAIGTATITSMVFVILLGASVFSIVFRMLGGDALVHDVLSEMPGGVVGAVIVVMLVMFVLGFILDTFEIIFIVIPITAPILLDLGVSPVWLGVMVGLNLQTSFLTPPFGFALFYLRGVAPASLKTADIYRGVMPFVALQVTAIVLLFLFPELATWLPAQLYG</sequence>
<dbReference type="STRING" id="631454.N177_2126"/>
<dbReference type="InterPro" id="IPR004681">
    <property type="entry name" value="TRAP_DctM"/>
</dbReference>
<gene>
    <name evidence="9" type="ORF">N177_2126</name>
</gene>
<feature type="domain" description="TRAP C4-dicarboxylate transport system permease DctM subunit" evidence="8">
    <location>
        <begin position="16"/>
        <end position="453"/>
    </location>
</feature>
<feature type="transmembrane region" description="Helical" evidence="7">
    <location>
        <begin position="347"/>
        <end position="365"/>
    </location>
</feature>
<organism evidence="9 10">
    <name type="scientific">Lutibaculum baratangense AMV1</name>
    <dbReference type="NCBI Taxonomy" id="631454"/>
    <lineage>
        <taxon>Bacteria</taxon>
        <taxon>Pseudomonadati</taxon>
        <taxon>Pseudomonadota</taxon>
        <taxon>Alphaproteobacteria</taxon>
        <taxon>Hyphomicrobiales</taxon>
        <taxon>Tepidamorphaceae</taxon>
        <taxon>Lutibaculum</taxon>
    </lineage>
</organism>
<dbReference type="PANTHER" id="PTHR33362:SF7">
    <property type="entry name" value="SLL1103 PROTEIN"/>
    <property type="match status" value="1"/>
</dbReference>
<dbReference type="OrthoDB" id="7339120at2"/>
<dbReference type="GO" id="GO:0022857">
    <property type="term" value="F:transmembrane transporter activity"/>
    <property type="evidence" value="ECO:0007669"/>
    <property type="project" value="UniProtKB-UniRule"/>
</dbReference>
<comment type="caution">
    <text evidence="9">The sequence shown here is derived from an EMBL/GenBank/DDBJ whole genome shotgun (WGS) entry which is preliminary data.</text>
</comment>
<feature type="transmembrane region" description="Helical" evidence="7">
    <location>
        <begin position="303"/>
        <end position="327"/>
    </location>
</feature>
<evidence type="ECO:0000256" key="3">
    <source>
        <dbReference type="ARBA" id="ARBA00022519"/>
    </source>
</evidence>
<dbReference type="Proteomes" id="UP000017819">
    <property type="component" value="Unassembled WGS sequence"/>
</dbReference>
<evidence type="ECO:0000259" key="8">
    <source>
        <dbReference type="Pfam" id="PF06808"/>
    </source>
</evidence>
<comment type="similarity">
    <text evidence="7">Belongs to the TRAP transporter large permease family.</text>
</comment>
<evidence type="ECO:0000313" key="9">
    <source>
        <dbReference type="EMBL" id="ESR24803.1"/>
    </source>
</evidence>
<evidence type="ECO:0000256" key="6">
    <source>
        <dbReference type="ARBA" id="ARBA00023136"/>
    </source>
</evidence>
<keyword evidence="5 7" id="KW-1133">Transmembrane helix</keyword>
<feature type="transmembrane region" description="Helical" evidence="7">
    <location>
        <begin position="105"/>
        <end position="135"/>
    </location>
</feature>
<keyword evidence="10" id="KW-1185">Reference proteome</keyword>
<feature type="transmembrane region" description="Helical" evidence="7">
    <location>
        <begin position="370"/>
        <end position="392"/>
    </location>
</feature>
<dbReference type="PATRIC" id="fig|631454.5.peg.2095"/>
<dbReference type="GO" id="GO:0005886">
    <property type="term" value="C:plasma membrane"/>
    <property type="evidence" value="ECO:0007669"/>
    <property type="project" value="UniProtKB-SubCell"/>
</dbReference>
<evidence type="ECO:0000256" key="4">
    <source>
        <dbReference type="ARBA" id="ARBA00022692"/>
    </source>
</evidence>
<name>V4TF45_9HYPH</name>
<comment type="function">
    <text evidence="7">Part of the tripartite ATP-independent periplasmic (TRAP) transport system.</text>
</comment>
<proteinExistence type="inferred from homology"/>
<dbReference type="Pfam" id="PF06808">
    <property type="entry name" value="DctM"/>
    <property type="match status" value="1"/>
</dbReference>
<accession>V4TF45</accession>
<dbReference type="EMBL" id="AWXZ01000029">
    <property type="protein sequence ID" value="ESR24803.1"/>
    <property type="molecule type" value="Genomic_DNA"/>
</dbReference>
<evidence type="ECO:0000256" key="2">
    <source>
        <dbReference type="ARBA" id="ARBA00022475"/>
    </source>
</evidence>
<keyword evidence="6 7" id="KW-0472">Membrane</keyword>
<keyword evidence="2" id="KW-1003">Cell membrane</keyword>
<dbReference type="eggNOG" id="COG4664">
    <property type="taxonomic scope" value="Bacteria"/>
</dbReference>
<dbReference type="PANTHER" id="PTHR33362">
    <property type="entry name" value="SIALIC ACID TRAP TRANSPORTER PERMEASE PROTEIN SIAT-RELATED"/>
    <property type="match status" value="1"/>
</dbReference>
<feature type="transmembrane region" description="Helical" evidence="7">
    <location>
        <begin position="277"/>
        <end position="296"/>
    </location>
</feature>
<feature type="transmembrane region" description="Helical" evidence="7">
    <location>
        <begin position="12"/>
        <end position="45"/>
    </location>
</feature>
<evidence type="ECO:0000256" key="1">
    <source>
        <dbReference type="ARBA" id="ARBA00004429"/>
    </source>
</evidence>
<dbReference type="AlphaFoldDB" id="V4TF45"/>
<evidence type="ECO:0000313" key="10">
    <source>
        <dbReference type="Proteomes" id="UP000017819"/>
    </source>
</evidence>
<protein>
    <recommendedName>
        <fullName evidence="7">TRAP transporter large permease protein</fullName>
    </recommendedName>
</protein>
<keyword evidence="7" id="KW-0813">Transport</keyword>
<evidence type="ECO:0000256" key="5">
    <source>
        <dbReference type="ARBA" id="ARBA00022989"/>
    </source>
</evidence>
<dbReference type="NCBIfam" id="TIGR00786">
    <property type="entry name" value="dctM"/>
    <property type="match status" value="1"/>
</dbReference>
<reference evidence="9 10" key="1">
    <citation type="journal article" date="2014" name="Genome Announc.">
        <title>Draft Genome Sequence of Lutibaculum baratangense Strain AMV1T, Isolated from a Mud Volcano in Andamans, India.</title>
        <authorList>
            <person name="Singh A."/>
            <person name="Sreenivas A."/>
            <person name="Sathyanarayana Reddy G."/>
            <person name="Pinnaka A.K."/>
            <person name="Shivaji S."/>
        </authorList>
    </citation>
    <scope>NUCLEOTIDE SEQUENCE [LARGE SCALE GENOMIC DNA]</scope>
    <source>
        <strain evidence="9 10">AMV1</strain>
    </source>
</reference>
<keyword evidence="4 7" id="KW-0812">Transmembrane</keyword>
<dbReference type="RefSeq" id="WP_023432256.1">
    <property type="nucleotide sequence ID" value="NZ_AWXZ01000029.1"/>
</dbReference>
<dbReference type="InterPro" id="IPR010656">
    <property type="entry name" value="DctM"/>
</dbReference>
<evidence type="ECO:0000256" key="7">
    <source>
        <dbReference type="RuleBase" id="RU369079"/>
    </source>
</evidence>
<feature type="transmembrane region" description="Helical" evidence="7">
    <location>
        <begin position="65"/>
        <end position="84"/>
    </location>
</feature>
<feature type="transmembrane region" description="Helical" evidence="7">
    <location>
        <begin position="201"/>
        <end position="222"/>
    </location>
</feature>
<feature type="transmembrane region" description="Helical" evidence="7">
    <location>
        <begin position="398"/>
        <end position="417"/>
    </location>
</feature>
<comment type="subunit">
    <text evidence="7">The complex comprises the extracytoplasmic solute receptor protein and the two transmembrane proteins.</text>
</comment>
<feature type="transmembrane region" description="Helical" evidence="7">
    <location>
        <begin position="429"/>
        <end position="450"/>
    </location>
</feature>